<protein>
    <submittedName>
        <fullName evidence="1">Uncharacterized protein</fullName>
    </submittedName>
</protein>
<accession>A0A0F9GQC8</accession>
<dbReference type="EMBL" id="LAZR01017297">
    <property type="protein sequence ID" value="KKM00999.1"/>
    <property type="molecule type" value="Genomic_DNA"/>
</dbReference>
<proteinExistence type="predicted"/>
<name>A0A0F9GQC8_9ZZZZ</name>
<comment type="caution">
    <text evidence="1">The sequence shown here is derived from an EMBL/GenBank/DDBJ whole genome shotgun (WGS) entry which is preliminary data.</text>
</comment>
<sequence>MIAASIKHVNGTATVTPDTLIIGVGAISFLVDNRGSNDLLVSFDKGNEFKTIGAGLVLSFDVVVSQLTIKSSAGSVNYEILVGIL</sequence>
<evidence type="ECO:0000313" key="1">
    <source>
        <dbReference type="EMBL" id="KKM00999.1"/>
    </source>
</evidence>
<dbReference type="AlphaFoldDB" id="A0A0F9GQC8"/>
<gene>
    <name evidence="1" type="ORF">LCGC14_1798820</name>
</gene>
<reference evidence="1" key="1">
    <citation type="journal article" date="2015" name="Nature">
        <title>Complex archaea that bridge the gap between prokaryotes and eukaryotes.</title>
        <authorList>
            <person name="Spang A."/>
            <person name="Saw J.H."/>
            <person name="Jorgensen S.L."/>
            <person name="Zaremba-Niedzwiedzka K."/>
            <person name="Martijn J."/>
            <person name="Lind A.E."/>
            <person name="van Eijk R."/>
            <person name="Schleper C."/>
            <person name="Guy L."/>
            <person name="Ettema T.J."/>
        </authorList>
    </citation>
    <scope>NUCLEOTIDE SEQUENCE</scope>
</reference>
<organism evidence="1">
    <name type="scientific">marine sediment metagenome</name>
    <dbReference type="NCBI Taxonomy" id="412755"/>
    <lineage>
        <taxon>unclassified sequences</taxon>
        <taxon>metagenomes</taxon>
        <taxon>ecological metagenomes</taxon>
    </lineage>
</organism>